<keyword evidence="9" id="KW-1185">Reference proteome</keyword>
<dbReference type="EMBL" id="CM029041">
    <property type="protein sequence ID" value="KAG2629919.1"/>
    <property type="molecule type" value="Genomic_DNA"/>
</dbReference>
<dbReference type="AlphaFoldDB" id="A0A8T0VDN8"/>
<evidence type="ECO:0000256" key="6">
    <source>
        <dbReference type="RuleBase" id="RU000304"/>
    </source>
</evidence>
<evidence type="ECO:0000256" key="2">
    <source>
        <dbReference type="ARBA" id="ARBA00022741"/>
    </source>
</evidence>
<accession>A0A8T0VDN8</accession>
<dbReference type="InterPro" id="IPR011009">
    <property type="entry name" value="Kinase-like_dom_sf"/>
</dbReference>
<dbReference type="Proteomes" id="UP000823388">
    <property type="component" value="Chromosome 3K"/>
</dbReference>
<evidence type="ECO:0000313" key="9">
    <source>
        <dbReference type="Proteomes" id="UP000823388"/>
    </source>
</evidence>
<dbReference type="SUPFAM" id="SSF56112">
    <property type="entry name" value="Protein kinase-like (PK-like)"/>
    <property type="match status" value="1"/>
</dbReference>
<comment type="caution">
    <text evidence="8">The sequence shown here is derived from an EMBL/GenBank/DDBJ whole genome shotgun (WGS) entry which is preliminary data.</text>
</comment>
<evidence type="ECO:0000256" key="3">
    <source>
        <dbReference type="ARBA" id="ARBA00022777"/>
    </source>
</evidence>
<dbReference type="PROSITE" id="PS00108">
    <property type="entry name" value="PROTEIN_KINASE_ST"/>
    <property type="match status" value="1"/>
</dbReference>
<keyword evidence="6" id="KW-0723">Serine/threonine-protein kinase</keyword>
<dbReference type="GO" id="GO:0005524">
    <property type="term" value="F:ATP binding"/>
    <property type="evidence" value="ECO:0007669"/>
    <property type="project" value="UniProtKB-UniRule"/>
</dbReference>
<name>A0A8T0VDN8_PANVG</name>
<reference evidence="8" key="1">
    <citation type="submission" date="2020-05" db="EMBL/GenBank/DDBJ databases">
        <title>WGS assembly of Panicum virgatum.</title>
        <authorList>
            <person name="Lovell J.T."/>
            <person name="Jenkins J."/>
            <person name="Shu S."/>
            <person name="Juenger T.E."/>
            <person name="Schmutz J."/>
        </authorList>
    </citation>
    <scope>NUCLEOTIDE SEQUENCE</scope>
    <source>
        <strain evidence="8">AP13</strain>
    </source>
</reference>
<keyword evidence="3" id="KW-0418">Kinase</keyword>
<feature type="binding site" evidence="5">
    <location>
        <position position="120"/>
    </location>
    <ligand>
        <name>ATP</name>
        <dbReference type="ChEBI" id="CHEBI:30616"/>
    </ligand>
</feature>
<gene>
    <name evidence="8" type="ORF">PVAP13_3KG519200</name>
</gene>
<keyword evidence="1" id="KW-0808">Transferase</keyword>
<feature type="domain" description="Protein kinase" evidence="7">
    <location>
        <begin position="91"/>
        <end position="382"/>
    </location>
</feature>
<proteinExistence type="inferred from homology"/>
<dbReference type="InterPro" id="IPR008271">
    <property type="entry name" value="Ser/Thr_kinase_AS"/>
</dbReference>
<dbReference type="PANTHER" id="PTHR45707:SF71">
    <property type="entry name" value="PROTEIN KINASE DOMAIN-CONTAINING PROTEIN"/>
    <property type="match status" value="1"/>
</dbReference>
<keyword evidence="2 5" id="KW-0547">Nucleotide-binding</keyword>
<evidence type="ECO:0000259" key="7">
    <source>
        <dbReference type="PROSITE" id="PS50011"/>
    </source>
</evidence>
<evidence type="ECO:0000256" key="1">
    <source>
        <dbReference type="ARBA" id="ARBA00022679"/>
    </source>
</evidence>
<dbReference type="PANTHER" id="PTHR45707">
    <property type="entry name" value="C2 CALCIUM/LIPID-BINDING PLANT PHOSPHORIBOSYLTRANSFERASE FAMILY PROTEIN"/>
    <property type="match status" value="1"/>
</dbReference>
<dbReference type="GO" id="GO:0004674">
    <property type="term" value="F:protein serine/threonine kinase activity"/>
    <property type="evidence" value="ECO:0007669"/>
    <property type="project" value="UniProtKB-KW"/>
</dbReference>
<dbReference type="FunFam" id="1.10.510.10:FF:000870">
    <property type="entry name" value="OSJNBa0016N04.16-like protein"/>
    <property type="match status" value="1"/>
</dbReference>
<organism evidence="8 9">
    <name type="scientific">Panicum virgatum</name>
    <name type="common">Blackwell switchgrass</name>
    <dbReference type="NCBI Taxonomy" id="38727"/>
    <lineage>
        <taxon>Eukaryota</taxon>
        <taxon>Viridiplantae</taxon>
        <taxon>Streptophyta</taxon>
        <taxon>Embryophyta</taxon>
        <taxon>Tracheophyta</taxon>
        <taxon>Spermatophyta</taxon>
        <taxon>Magnoliopsida</taxon>
        <taxon>Liliopsida</taxon>
        <taxon>Poales</taxon>
        <taxon>Poaceae</taxon>
        <taxon>PACMAD clade</taxon>
        <taxon>Panicoideae</taxon>
        <taxon>Panicodae</taxon>
        <taxon>Paniceae</taxon>
        <taxon>Panicinae</taxon>
        <taxon>Panicum</taxon>
        <taxon>Panicum sect. Hiantes</taxon>
    </lineage>
</organism>
<dbReference type="PROSITE" id="PS50011">
    <property type="entry name" value="PROTEIN_KINASE_DOM"/>
    <property type="match status" value="1"/>
</dbReference>
<protein>
    <recommendedName>
        <fullName evidence="7">Protein kinase domain-containing protein</fullName>
    </recommendedName>
</protein>
<dbReference type="InterPro" id="IPR017441">
    <property type="entry name" value="Protein_kinase_ATP_BS"/>
</dbReference>
<dbReference type="FunFam" id="3.30.200.20:FF:000465">
    <property type="entry name" value="Cysteine-rich receptor-like protein kinase 6"/>
    <property type="match status" value="1"/>
</dbReference>
<dbReference type="Pfam" id="PF00069">
    <property type="entry name" value="Pkinase"/>
    <property type="match status" value="1"/>
</dbReference>
<dbReference type="SMART" id="SM00220">
    <property type="entry name" value="S_TKc"/>
    <property type="match status" value="1"/>
</dbReference>
<evidence type="ECO:0000256" key="4">
    <source>
        <dbReference type="ARBA" id="ARBA00022840"/>
    </source>
</evidence>
<keyword evidence="4 5" id="KW-0067">ATP-binding</keyword>
<dbReference type="Gene3D" id="1.10.510.10">
    <property type="entry name" value="Transferase(Phosphotransferase) domain 1"/>
    <property type="match status" value="1"/>
</dbReference>
<dbReference type="InterPro" id="IPR000719">
    <property type="entry name" value="Prot_kinase_dom"/>
</dbReference>
<dbReference type="PROSITE" id="PS00107">
    <property type="entry name" value="PROTEIN_KINASE_ATP"/>
    <property type="match status" value="1"/>
</dbReference>
<sequence length="459" mass="52325">MECNRQTNRHSAIVGFLVVIAGVKVNLKTLSHHLKELINQITLADYRVLEGKFTLVKYRLLISRPLCSVKQPTASLKSLSLKDLRDITNDFSDEQLLGEGGFGRVYKGVLANGDTIAVKKFTWTMSGIQDKQYENEACHLMRLKHPNIVQLVGYCYETEKELVQLHNGKYVYAEKSERLLCLAYMPNGSLCKHLSDASSGLDWDTRYKIIRGICHGLHYLHEEWQAGTPIIHRDLKPANILLDDNMVPKIADFGLSRLFGDLQTRTITKNQFGTLGYMSPEYLNRGIITKELDIFSLGVIIIEITTGGKHYPDKVETSSSQEFIELVLTNWKIRLEKVQGYTSREFGCQQIRRCIEIGLLCVKPDRVERPTTRQIIEMLTWGGAECNNKREERLAHPCSSSNIDQHTRRAADYTISKEDLMRALEPFMRENAPSPLVKPPATHLSPAQMQYIQAQHHLQ</sequence>
<evidence type="ECO:0000256" key="5">
    <source>
        <dbReference type="PROSITE-ProRule" id="PRU10141"/>
    </source>
</evidence>
<evidence type="ECO:0000313" key="8">
    <source>
        <dbReference type="EMBL" id="KAG2629919.1"/>
    </source>
</evidence>
<comment type="similarity">
    <text evidence="6">Belongs to the protein kinase superfamily.</text>
</comment>
<dbReference type="Gene3D" id="3.30.200.20">
    <property type="entry name" value="Phosphorylase Kinase, domain 1"/>
    <property type="match status" value="1"/>
</dbReference>